<comment type="caution">
    <text evidence="2">The sequence shown here is derived from an EMBL/GenBank/DDBJ whole genome shotgun (WGS) entry which is preliminary data.</text>
</comment>
<proteinExistence type="predicted"/>
<protein>
    <submittedName>
        <fullName evidence="2">Uncharacterized protein</fullName>
    </submittedName>
</protein>
<sequence length="260" mass="29021">MAITVTPAANNTRETTVNSFIKFFALSVLISLFCLPTYAALETKVLGFKQISDFNSPVPSPENTLSLTAVNPNLPVWICLYYVGLKQGDNRDAYNQIALYSDDLLLSSNPQVNKLLADALPNRQEFALDENSDVEDLLDQQLDTSISPVLLPIDVNAKKIRVYSTTADYTQSIDADGTLKLSVVSQQQQDFKPLAIYVIVGQGEQPEALTKLRTIDNMMDGDSFKRSHQMAMREAFTPQLKLLLMIVAFCGLFYMYKNKD</sequence>
<gene>
    <name evidence="2" type="ORF">E2B99_09635</name>
</gene>
<name>A0A4Y7XBN7_9GAMM</name>
<evidence type="ECO:0000313" key="3">
    <source>
        <dbReference type="Proteomes" id="UP000297834"/>
    </source>
</evidence>
<organism evidence="2 3">
    <name type="scientific">Alkanindiges illinoisensis</name>
    <dbReference type="NCBI Taxonomy" id="197183"/>
    <lineage>
        <taxon>Bacteria</taxon>
        <taxon>Pseudomonadati</taxon>
        <taxon>Pseudomonadota</taxon>
        <taxon>Gammaproteobacteria</taxon>
        <taxon>Moraxellales</taxon>
        <taxon>Moraxellaceae</taxon>
        <taxon>Alkanindiges</taxon>
    </lineage>
</organism>
<dbReference type="RefSeq" id="WP_134244764.1">
    <property type="nucleotide sequence ID" value="NZ_SNTY01000036.1"/>
</dbReference>
<accession>A0A4Y7XBN7</accession>
<dbReference type="OrthoDB" id="6684096at2"/>
<feature type="transmembrane region" description="Helical" evidence="1">
    <location>
        <begin position="235"/>
        <end position="256"/>
    </location>
</feature>
<reference evidence="2 3" key="1">
    <citation type="submission" date="2019-03" db="EMBL/GenBank/DDBJ databases">
        <title>Alkanindiges illinoisensis: a potential pathogenic isolated from ascites of a gastric cancer patient with abdominal metastasis.</title>
        <authorList>
            <person name="Hu X."/>
            <person name="Yang B."/>
            <person name="Yan X."/>
            <person name="Lin L."/>
            <person name="Zhao H."/>
            <person name="Zhou F."/>
            <person name="Su B."/>
            <person name="Chen J."/>
            <person name="Rui Y."/>
            <person name="Wang Q."/>
            <person name="Zheng L."/>
        </authorList>
    </citation>
    <scope>NUCLEOTIDE SEQUENCE [LARGE SCALE GENOMIC DNA]</scope>
    <source>
        <strain evidence="2 3">NFYY 23406</strain>
    </source>
</reference>
<keyword evidence="1" id="KW-0812">Transmembrane</keyword>
<dbReference type="EMBL" id="SNTY01000036">
    <property type="protein sequence ID" value="TEU25614.1"/>
    <property type="molecule type" value="Genomic_DNA"/>
</dbReference>
<keyword evidence="1" id="KW-0472">Membrane</keyword>
<feature type="transmembrane region" description="Helical" evidence="1">
    <location>
        <begin position="20"/>
        <end position="41"/>
    </location>
</feature>
<keyword evidence="1" id="KW-1133">Transmembrane helix</keyword>
<evidence type="ECO:0000313" key="2">
    <source>
        <dbReference type="EMBL" id="TEU25614.1"/>
    </source>
</evidence>
<dbReference type="Proteomes" id="UP000297834">
    <property type="component" value="Unassembled WGS sequence"/>
</dbReference>
<keyword evidence="3" id="KW-1185">Reference proteome</keyword>
<evidence type="ECO:0000256" key="1">
    <source>
        <dbReference type="SAM" id="Phobius"/>
    </source>
</evidence>
<dbReference type="AlphaFoldDB" id="A0A4Y7XBN7"/>